<accession>A0A653BR74</accession>
<gene>
    <name evidence="2" type="ORF">CALMAC_LOCUS2923</name>
</gene>
<keyword evidence="1" id="KW-0472">Membrane</keyword>
<dbReference type="AlphaFoldDB" id="A0A653BR74"/>
<keyword evidence="1" id="KW-0812">Transmembrane</keyword>
<evidence type="ECO:0000313" key="3">
    <source>
        <dbReference type="Proteomes" id="UP000410492"/>
    </source>
</evidence>
<name>A0A653BR74_CALMS</name>
<keyword evidence="1" id="KW-1133">Transmembrane helix</keyword>
<sequence length="37" mass="4106">MIIYYYLSFPATIVSIIVGITPIGMRSLATKIVSEMI</sequence>
<feature type="transmembrane region" description="Helical" evidence="1">
    <location>
        <begin position="6"/>
        <end position="29"/>
    </location>
</feature>
<evidence type="ECO:0000313" key="2">
    <source>
        <dbReference type="EMBL" id="VEN37805.1"/>
    </source>
</evidence>
<evidence type="ECO:0000256" key="1">
    <source>
        <dbReference type="SAM" id="Phobius"/>
    </source>
</evidence>
<dbReference type="EMBL" id="CAACVG010003819">
    <property type="protein sequence ID" value="VEN37805.1"/>
    <property type="molecule type" value="Genomic_DNA"/>
</dbReference>
<reference evidence="2 3" key="1">
    <citation type="submission" date="2019-01" db="EMBL/GenBank/DDBJ databases">
        <authorList>
            <person name="Sayadi A."/>
        </authorList>
    </citation>
    <scope>NUCLEOTIDE SEQUENCE [LARGE SCALE GENOMIC DNA]</scope>
</reference>
<protein>
    <submittedName>
        <fullName evidence="2">Uncharacterized protein</fullName>
    </submittedName>
</protein>
<proteinExistence type="predicted"/>
<keyword evidence="3" id="KW-1185">Reference proteome</keyword>
<dbReference type="Proteomes" id="UP000410492">
    <property type="component" value="Unassembled WGS sequence"/>
</dbReference>
<organism evidence="2 3">
    <name type="scientific">Callosobruchus maculatus</name>
    <name type="common">Southern cowpea weevil</name>
    <name type="synonym">Pulse bruchid</name>
    <dbReference type="NCBI Taxonomy" id="64391"/>
    <lineage>
        <taxon>Eukaryota</taxon>
        <taxon>Metazoa</taxon>
        <taxon>Ecdysozoa</taxon>
        <taxon>Arthropoda</taxon>
        <taxon>Hexapoda</taxon>
        <taxon>Insecta</taxon>
        <taxon>Pterygota</taxon>
        <taxon>Neoptera</taxon>
        <taxon>Endopterygota</taxon>
        <taxon>Coleoptera</taxon>
        <taxon>Polyphaga</taxon>
        <taxon>Cucujiformia</taxon>
        <taxon>Chrysomeloidea</taxon>
        <taxon>Chrysomelidae</taxon>
        <taxon>Bruchinae</taxon>
        <taxon>Bruchini</taxon>
        <taxon>Callosobruchus</taxon>
    </lineage>
</organism>